<comment type="caution">
    <text evidence="2">The sequence shown here is derived from an EMBL/GenBank/DDBJ whole genome shotgun (WGS) entry which is preliminary data.</text>
</comment>
<dbReference type="InterPro" id="IPR041698">
    <property type="entry name" value="Methyltransf_25"/>
</dbReference>
<evidence type="ECO:0000259" key="1">
    <source>
        <dbReference type="Pfam" id="PF13649"/>
    </source>
</evidence>
<protein>
    <submittedName>
        <fullName evidence="2">Methyltransferase</fullName>
    </submittedName>
</protein>
<dbReference type="GO" id="GO:0003723">
    <property type="term" value="F:RNA binding"/>
    <property type="evidence" value="ECO:0007669"/>
    <property type="project" value="UniProtKB-KW"/>
</dbReference>
<sequence length="212" mass="24602">MNNKNAQSYYDKMAEKIENPYETRNKAKDFTTFDVELMKRFADQNKVLLDLGSGTGLLINHLADDFQKIIAVEKYPEFSKFINSHRNVEIINEDLLDFDTAESVDIVSLFGVMSCFNREEAKLIYSRIGKILPQEGTLIVKNQMGIKEDVVINGWSDELQTNYFAEYRTVDSEIALLNNLGFQKIERVDIYPPQYNRWDNTHFYALICKKGN</sequence>
<accession>A0A917HA61</accession>
<dbReference type="Gene3D" id="3.40.50.150">
    <property type="entry name" value="Vaccinia Virus protein VP39"/>
    <property type="match status" value="1"/>
</dbReference>
<dbReference type="SUPFAM" id="SSF53335">
    <property type="entry name" value="S-adenosyl-L-methionine-dependent methyltransferases"/>
    <property type="match status" value="1"/>
</dbReference>
<keyword evidence="2" id="KW-0808">Transferase</keyword>
<keyword evidence="2" id="KW-0489">Methyltransferase</keyword>
<dbReference type="GO" id="GO:0032259">
    <property type="term" value="P:methylation"/>
    <property type="evidence" value="ECO:0007669"/>
    <property type="project" value="UniProtKB-KW"/>
</dbReference>
<dbReference type="Proteomes" id="UP000600247">
    <property type="component" value="Unassembled WGS sequence"/>
</dbReference>
<feature type="domain" description="Methyltransferase" evidence="1">
    <location>
        <begin position="49"/>
        <end position="136"/>
    </location>
</feature>
<reference evidence="2 3" key="1">
    <citation type="journal article" date="2014" name="Int. J. Syst. Evol. Microbiol.">
        <title>Complete genome sequence of Corynebacterium casei LMG S-19264T (=DSM 44701T), isolated from a smear-ripened cheese.</title>
        <authorList>
            <consortium name="US DOE Joint Genome Institute (JGI-PGF)"/>
            <person name="Walter F."/>
            <person name="Albersmeier A."/>
            <person name="Kalinowski J."/>
            <person name="Ruckert C."/>
        </authorList>
    </citation>
    <scope>NUCLEOTIDE SEQUENCE [LARGE SCALE GENOMIC DNA]</scope>
    <source>
        <strain evidence="2 3">CGMCC 1.15286</strain>
    </source>
</reference>
<proteinExistence type="predicted"/>
<dbReference type="Pfam" id="PF13649">
    <property type="entry name" value="Methyltransf_25"/>
    <property type="match status" value="1"/>
</dbReference>
<dbReference type="InterPro" id="IPR029063">
    <property type="entry name" value="SAM-dependent_MTases_sf"/>
</dbReference>
<organism evidence="2 3">
    <name type="scientific">Paenibacillus radicis</name>
    <name type="common">ex Gao et al. 2016</name>
    <dbReference type="NCBI Taxonomy" id="1737354"/>
    <lineage>
        <taxon>Bacteria</taxon>
        <taxon>Bacillati</taxon>
        <taxon>Bacillota</taxon>
        <taxon>Bacilli</taxon>
        <taxon>Bacillales</taxon>
        <taxon>Paenibacillaceae</taxon>
        <taxon>Paenibacillus</taxon>
    </lineage>
</organism>
<evidence type="ECO:0000313" key="3">
    <source>
        <dbReference type="Proteomes" id="UP000600247"/>
    </source>
</evidence>
<dbReference type="EMBL" id="BMHY01000005">
    <property type="protein sequence ID" value="GGG72245.1"/>
    <property type="molecule type" value="Genomic_DNA"/>
</dbReference>
<dbReference type="AlphaFoldDB" id="A0A917HA61"/>
<dbReference type="RefSeq" id="WP_229692197.1">
    <property type="nucleotide sequence ID" value="NZ_BMHY01000005.1"/>
</dbReference>
<name>A0A917HA61_9BACL</name>
<dbReference type="CDD" id="cd02440">
    <property type="entry name" value="AdoMet_MTases"/>
    <property type="match status" value="1"/>
</dbReference>
<evidence type="ECO:0000313" key="2">
    <source>
        <dbReference type="EMBL" id="GGG72245.1"/>
    </source>
</evidence>
<keyword evidence="3" id="KW-1185">Reference proteome</keyword>
<gene>
    <name evidence="2" type="ORF">GCM10010918_30010</name>
</gene>
<dbReference type="GO" id="GO:0008168">
    <property type="term" value="F:methyltransferase activity"/>
    <property type="evidence" value="ECO:0007669"/>
    <property type="project" value="UniProtKB-KW"/>
</dbReference>